<protein>
    <recommendedName>
        <fullName evidence="3">FAM86 N-terminal domain-containing protein</fullName>
    </recommendedName>
</protein>
<dbReference type="Proteomes" id="UP000316079">
    <property type="component" value="Unassembled WGS sequence"/>
</dbReference>
<organism evidence="4 5">
    <name type="scientific">Danionella cerebrum</name>
    <dbReference type="NCBI Taxonomy" id="2873325"/>
    <lineage>
        <taxon>Eukaryota</taxon>
        <taxon>Metazoa</taxon>
        <taxon>Chordata</taxon>
        <taxon>Craniata</taxon>
        <taxon>Vertebrata</taxon>
        <taxon>Euteleostomi</taxon>
        <taxon>Actinopterygii</taxon>
        <taxon>Neopterygii</taxon>
        <taxon>Teleostei</taxon>
        <taxon>Ostariophysi</taxon>
        <taxon>Cypriniformes</taxon>
        <taxon>Danionidae</taxon>
        <taxon>Danioninae</taxon>
        <taxon>Danionella</taxon>
    </lineage>
</organism>
<accession>A0A553N489</accession>
<dbReference type="AlphaFoldDB" id="A0A553N489"/>
<reference evidence="4 5" key="1">
    <citation type="journal article" date="2019" name="Sci. Data">
        <title>Hybrid genome assembly and annotation of Danionella translucida.</title>
        <authorList>
            <person name="Kadobianskyi M."/>
            <person name="Schulze L."/>
            <person name="Schuelke M."/>
            <person name="Judkewitz B."/>
        </authorList>
    </citation>
    <scope>NUCLEOTIDE SEQUENCE [LARGE SCALE GENOMIC DNA]</scope>
    <source>
        <strain evidence="4 5">Bolton</strain>
    </source>
</reference>
<dbReference type="STRING" id="623744.A0A553N489"/>
<evidence type="ECO:0000256" key="2">
    <source>
        <dbReference type="ARBA" id="ARBA00022679"/>
    </source>
</evidence>
<gene>
    <name evidence="4" type="ORF">DNTS_005915</name>
</gene>
<name>A0A553N489_9TELE</name>
<keyword evidence="2" id="KW-0808">Transferase</keyword>
<evidence type="ECO:0000259" key="3">
    <source>
        <dbReference type="Pfam" id="PF14904"/>
    </source>
</evidence>
<dbReference type="GO" id="GO:0016740">
    <property type="term" value="F:transferase activity"/>
    <property type="evidence" value="ECO:0007669"/>
    <property type="project" value="UniProtKB-KW"/>
</dbReference>
<sequence>MNNTNSVEVNEQKATRHKRRKELINEFQVNFFTMRPFSTFPWDSLENEARSSETSEILENILHKTCLNPICQKSPPSLKYRRRFLMELVKLHEMLTADPLDVLYEALSELMCSQEENFCYKTYFLPTGDAVSLAENVALISQGTTGLVTWEAALYLAEWALENTEIFNNK</sequence>
<evidence type="ECO:0000313" key="4">
    <source>
        <dbReference type="EMBL" id="TRY60251.1"/>
    </source>
</evidence>
<feature type="domain" description="FAM86 N-terminal" evidence="3">
    <location>
        <begin position="22"/>
        <end position="110"/>
    </location>
</feature>
<dbReference type="InterPro" id="IPR029426">
    <property type="entry name" value="FAM86_N"/>
</dbReference>
<dbReference type="EMBL" id="SRMA01027068">
    <property type="protein sequence ID" value="TRY60251.1"/>
    <property type="molecule type" value="Genomic_DNA"/>
</dbReference>
<keyword evidence="5" id="KW-1185">Reference proteome</keyword>
<dbReference type="OrthoDB" id="194386at2759"/>
<evidence type="ECO:0000313" key="5">
    <source>
        <dbReference type="Proteomes" id="UP000316079"/>
    </source>
</evidence>
<evidence type="ECO:0000256" key="1">
    <source>
        <dbReference type="ARBA" id="ARBA00005511"/>
    </source>
</evidence>
<dbReference type="Pfam" id="PF14904">
    <property type="entry name" value="FAM86"/>
    <property type="match status" value="1"/>
</dbReference>
<comment type="similarity">
    <text evidence="1">Belongs to the class I-like SAM-binding methyltransferase superfamily. EEF2KMT family.</text>
</comment>
<proteinExistence type="inferred from homology"/>
<comment type="caution">
    <text evidence="4">The sequence shown here is derived from an EMBL/GenBank/DDBJ whole genome shotgun (WGS) entry which is preliminary data.</text>
</comment>